<reference evidence="11" key="2">
    <citation type="journal article" date="2020" name="Nat. Commun.">
        <title>Large-scale genome sequencing of mycorrhizal fungi provides insights into the early evolution of symbiotic traits.</title>
        <authorList>
            <person name="Miyauchi S."/>
            <person name="Kiss E."/>
            <person name="Kuo A."/>
            <person name="Drula E."/>
            <person name="Kohler A."/>
            <person name="Sanchez-Garcia M."/>
            <person name="Morin E."/>
            <person name="Andreopoulos B."/>
            <person name="Barry K.W."/>
            <person name="Bonito G."/>
            <person name="Buee M."/>
            <person name="Carver A."/>
            <person name="Chen C."/>
            <person name="Cichocki N."/>
            <person name="Clum A."/>
            <person name="Culley D."/>
            <person name="Crous P.W."/>
            <person name="Fauchery L."/>
            <person name="Girlanda M."/>
            <person name="Hayes R.D."/>
            <person name="Keri Z."/>
            <person name="LaButti K."/>
            <person name="Lipzen A."/>
            <person name="Lombard V."/>
            <person name="Magnuson J."/>
            <person name="Maillard F."/>
            <person name="Murat C."/>
            <person name="Nolan M."/>
            <person name="Ohm R.A."/>
            <person name="Pangilinan J."/>
            <person name="Pereira M.F."/>
            <person name="Perotto S."/>
            <person name="Peter M."/>
            <person name="Pfister S."/>
            <person name="Riley R."/>
            <person name="Sitrit Y."/>
            <person name="Stielow J.B."/>
            <person name="Szollosi G."/>
            <person name="Zifcakova L."/>
            <person name="Stursova M."/>
            <person name="Spatafora J.W."/>
            <person name="Tedersoo L."/>
            <person name="Vaario L.M."/>
            <person name="Yamada A."/>
            <person name="Yan M."/>
            <person name="Wang P."/>
            <person name="Xu J."/>
            <person name="Bruns T."/>
            <person name="Baldrian P."/>
            <person name="Vilgalys R."/>
            <person name="Dunand C."/>
            <person name="Henrissat B."/>
            <person name="Grigoriev I.V."/>
            <person name="Hibbett D."/>
            <person name="Nagy L.G."/>
            <person name="Martin F.M."/>
        </authorList>
    </citation>
    <scope>NUCLEOTIDE SEQUENCE</scope>
    <source>
        <strain evidence="11">Prilba</strain>
    </source>
</reference>
<dbReference type="InterPro" id="IPR001499">
    <property type="entry name" value="GPCR_STE3"/>
</dbReference>
<reference evidence="11" key="1">
    <citation type="submission" date="2019-10" db="EMBL/GenBank/DDBJ databases">
        <authorList>
            <consortium name="DOE Joint Genome Institute"/>
            <person name="Kuo A."/>
            <person name="Miyauchi S."/>
            <person name="Kiss E."/>
            <person name="Drula E."/>
            <person name="Kohler A."/>
            <person name="Sanchez-Garcia M."/>
            <person name="Andreopoulos B."/>
            <person name="Barry K.W."/>
            <person name="Bonito G."/>
            <person name="Buee M."/>
            <person name="Carver A."/>
            <person name="Chen C."/>
            <person name="Cichocki N."/>
            <person name="Clum A."/>
            <person name="Culley D."/>
            <person name="Crous P.W."/>
            <person name="Fauchery L."/>
            <person name="Girlanda M."/>
            <person name="Hayes R."/>
            <person name="Keri Z."/>
            <person name="LaButti K."/>
            <person name="Lipzen A."/>
            <person name="Lombard V."/>
            <person name="Magnuson J."/>
            <person name="Maillard F."/>
            <person name="Morin E."/>
            <person name="Murat C."/>
            <person name="Nolan M."/>
            <person name="Ohm R."/>
            <person name="Pangilinan J."/>
            <person name="Pereira M."/>
            <person name="Perotto S."/>
            <person name="Peter M."/>
            <person name="Riley R."/>
            <person name="Sitrit Y."/>
            <person name="Stielow B."/>
            <person name="Szollosi G."/>
            <person name="Zifcakova L."/>
            <person name="Stursova M."/>
            <person name="Spatafora J.W."/>
            <person name="Tedersoo L."/>
            <person name="Vaario L.-M."/>
            <person name="Yamada A."/>
            <person name="Yan M."/>
            <person name="Wang P."/>
            <person name="Xu J."/>
            <person name="Bruns T."/>
            <person name="Baldrian P."/>
            <person name="Vilgalys R."/>
            <person name="Henrissat B."/>
            <person name="Grigoriev I.V."/>
            <person name="Hibbett D."/>
            <person name="Nagy L.G."/>
            <person name="Martin F.M."/>
        </authorList>
    </citation>
    <scope>NUCLEOTIDE SEQUENCE</scope>
    <source>
        <strain evidence="11">Prilba</strain>
    </source>
</reference>
<evidence type="ECO:0000256" key="6">
    <source>
        <dbReference type="ARBA" id="ARBA00023040"/>
    </source>
</evidence>
<evidence type="ECO:0000256" key="8">
    <source>
        <dbReference type="ARBA" id="ARBA00023170"/>
    </source>
</evidence>
<evidence type="ECO:0000313" key="12">
    <source>
        <dbReference type="Proteomes" id="UP000759537"/>
    </source>
</evidence>
<keyword evidence="3" id="KW-0589">Pheromone response</keyword>
<evidence type="ECO:0000256" key="9">
    <source>
        <dbReference type="ARBA" id="ARBA00023224"/>
    </source>
</evidence>
<evidence type="ECO:0000313" key="11">
    <source>
        <dbReference type="EMBL" id="KAF8468689.1"/>
    </source>
</evidence>
<dbReference type="GO" id="GO:0005886">
    <property type="term" value="C:plasma membrane"/>
    <property type="evidence" value="ECO:0007669"/>
    <property type="project" value="TreeGrafter"/>
</dbReference>
<dbReference type="CDD" id="cd14966">
    <property type="entry name" value="7tmD_STE3"/>
    <property type="match status" value="1"/>
</dbReference>
<evidence type="ECO:0000256" key="5">
    <source>
        <dbReference type="ARBA" id="ARBA00022989"/>
    </source>
</evidence>
<evidence type="ECO:0000256" key="3">
    <source>
        <dbReference type="ARBA" id="ARBA00022507"/>
    </source>
</evidence>
<gene>
    <name evidence="11" type="ORF">DFH94DRAFT_697493</name>
</gene>
<keyword evidence="8" id="KW-0675">Receptor</keyword>
<evidence type="ECO:0000256" key="4">
    <source>
        <dbReference type="ARBA" id="ARBA00022692"/>
    </source>
</evidence>
<keyword evidence="5 10" id="KW-1133">Transmembrane helix</keyword>
<evidence type="ECO:0000256" key="2">
    <source>
        <dbReference type="ARBA" id="ARBA00011085"/>
    </source>
</evidence>
<feature type="transmembrane region" description="Helical" evidence="10">
    <location>
        <begin position="155"/>
        <end position="184"/>
    </location>
</feature>
<feature type="transmembrane region" description="Helical" evidence="10">
    <location>
        <begin position="7"/>
        <end position="26"/>
    </location>
</feature>
<dbReference type="EMBL" id="WHVB01000030">
    <property type="protein sequence ID" value="KAF8468689.1"/>
    <property type="molecule type" value="Genomic_DNA"/>
</dbReference>
<evidence type="ECO:0000256" key="7">
    <source>
        <dbReference type="ARBA" id="ARBA00023136"/>
    </source>
</evidence>
<comment type="similarity">
    <text evidence="2">Belongs to the G-protein coupled receptor 4 family.</text>
</comment>
<feature type="transmembrane region" description="Helical" evidence="10">
    <location>
        <begin position="205"/>
        <end position="228"/>
    </location>
</feature>
<feature type="transmembrane region" description="Helical" evidence="10">
    <location>
        <begin position="38"/>
        <end position="56"/>
    </location>
</feature>
<keyword evidence="6" id="KW-0297">G-protein coupled receptor</keyword>
<dbReference type="PRINTS" id="PR00899">
    <property type="entry name" value="GPCRSTE3"/>
</dbReference>
<dbReference type="Proteomes" id="UP000759537">
    <property type="component" value="Unassembled WGS sequence"/>
</dbReference>
<dbReference type="PANTHER" id="PTHR28097:SF1">
    <property type="entry name" value="PHEROMONE A FACTOR RECEPTOR"/>
    <property type="match status" value="1"/>
</dbReference>
<keyword evidence="12" id="KW-1185">Reference proteome</keyword>
<evidence type="ECO:0000256" key="10">
    <source>
        <dbReference type="SAM" id="Phobius"/>
    </source>
</evidence>
<dbReference type="GO" id="GO:0004934">
    <property type="term" value="F:mating-type alpha-factor pheromone receptor activity"/>
    <property type="evidence" value="ECO:0007669"/>
    <property type="project" value="InterPro"/>
</dbReference>
<comment type="subcellular location">
    <subcellularLocation>
        <location evidence="1">Membrane</location>
        <topology evidence="1">Multi-pass membrane protein</topology>
    </subcellularLocation>
</comment>
<dbReference type="GO" id="GO:0000750">
    <property type="term" value="P:pheromone-dependent signal transduction involved in conjugation with cellular fusion"/>
    <property type="evidence" value="ECO:0007669"/>
    <property type="project" value="TreeGrafter"/>
</dbReference>
<keyword evidence="7 10" id="KW-0472">Membrane</keyword>
<keyword evidence="9" id="KW-0807">Transducer</keyword>
<sequence>MSHPPNELYTAFSFIGFVLCIIPFYWHLEAWNTGTCLYMIWTGLGCLLQCINSIVWNKNIIDRAPIYCDVSTRVQVALNVAIPACSLCINRRLYKIATVKAVVIGREEKRRAVIQDLLIGVGLPLLQIVAQYVISSNRYNILEDFGPAFSSTVTPLTFVLFTTWPVIIGLISFYYCAITTYTFYNRQRQFSQLMSATPGLSRGRYLRLMAIGAIEVLGTIPLGTYFIVANVKQGVRPWVSWADTHSNYSTVVQVAGFIWRNDPYSENGLEIFRWSLVACAFLFFALFGFADEARQCYRRMYTSLASRIGHSMFTLHGSSHATSSVPFVKSKVGVTVSVVTTTGDKRRSSVSFIDQPSIPAISIVRDNNPDFKIEPFSPSNSMASSSVENFELKMQVESTLQAGITPTGPPASFTPYFSDKSRHPYAGVHAV</sequence>
<dbReference type="OrthoDB" id="2874149at2759"/>
<proteinExistence type="inferred from homology"/>
<dbReference type="InterPro" id="IPR000481">
    <property type="entry name" value="GPCR_Pheromne_B_alpha_rcpt"/>
</dbReference>
<name>A0A9P5JYC6_9AGAM</name>
<feature type="transmembrane region" description="Helical" evidence="10">
    <location>
        <begin position="117"/>
        <end position="135"/>
    </location>
</feature>
<keyword evidence="4 10" id="KW-0812">Transmembrane</keyword>
<organism evidence="11 12">
    <name type="scientific">Russula ochroleuca</name>
    <dbReference type="NCBI Taxonomy" id="152965"/>
    <lineage>
        <taxon>Eukaryota</taxon>
        <taxon>Fungi</taxon>
        <taxon>Dikarya</taxon>
        <taxon>Basidiomycota</taxon>
        <taxon>Agaricomycotina</taxon>
        <taxon>Agaricomycetes</taxon>
        <taxon>Russulales</taxon>
        <taxon>Russulaceae</taxon>
        <taxon>Russula</taxon>
    </lineage>
</organism>
<comment type="caution">
    <text evidence="11">The sequence shown here is derived from an EMBL/GenBank/DDBJ whole genome shotgun (WGS) entry which is preliminary data.</text>
</comment>
<evidence type="ECO:0000256" key="1">
    <source>
        <dbReference type="ARBA" id="ARBA00004141"/>
    </source>
</evidence>
<dbReference type="Pfam" id="PF02076">
    <property type="entry name" value="STE3"/>
    <property type="match status" value="1"/>
</dbReference>
<dbReference type="AlphaFoldDB" id="A0A9P5JYC6"/>
<protein>
    <submittedName>
        <fullName evidence="11">STE3-domain-containing protein</fullName>
    </submittedName>
</protein>
<dbReference type="PANTHER" id="PTHR28097">
    <property type="entry name" value="PHEROMONE A FACTOR RECEPTOR"/>
    <property type="match status" value="1"/>
</dbReference>
<feature type="transmembrane region" description="Helical" evidence="10">
    <location>
        <begin position="271"/>
        <end position="290"/>
    </location>
</feature>
<accession>A0A9P5JYC6</accession>
<dbReference type="PRINTS" id="PR00901">
    <property type="entry name" value="PHEROMONEBAR"/>
</dbReference>